<protein>
    <submittedName>
        <fullName evidence="1">Uncharacterized protein</fullName>
    </submittedName>
</protein>
<name>A0A2S9KJF4_9BURK</name>
<dbReference type="AlphaFoldDB" id="A0A2S9KJF4"/>
<accession>A0A2S9KJF4</accession>
<dbReference type="EMBL" id="PVLR01000001">
    <property type="protein sequence ID" value="PRD70570.1"/>
    <property type="molecule type" value="Genomic_DNA"/>
</dbReference>
<comment type="caution">
    <text evidence="1">The sequence shown here is derived from an EMBL/GenBank/DDBJ whole genome shotgun (WGS) entry which is preliminary data.</text>
</comment>
<evidence type="ECO:0000313" key="2">
    <source>
        <dbReference type="Proteomes" id="UP000238326"/>
    </source>
</evidence>
<dbReference type="Proteomes" id="UP000238326">
    <property type="component" value="Unassembled WGS sequence"/>
</dbReference>
<dbReference type="RefSeq" id="WP_105727936.1">
    <property type="nucleotide sequence ID" value="NZ_PVLR01000001.1"/>
</dbReference>
<reference evidence="1 2" key="1">
    <citation type="submission" date="2018-03" db="EMBL/GenBank/DDBJ databases">
        <title>Comparative genomics illustrates the genes involved in a hyperalkaliphilic mechanisms of Serpentinomonas isolated from highly-alkaline calcium-rich serpentinized springs.</title>
        <authorList>
            <person name="Suzuki S."/>
            <person name="Ishii S."/>
            <person name="Walworth N."/>
            <person name="Bird L."/>
            <person name="Kuenen J.G."/>
            <person name="Nealson K.H."/>
        </authorList>
    </citation>
    <scope>NUCLEOTIDE SEQUENCE [LARGE SCALE GENOMIC DNA]</scope>
    <source>
        <strain evidence="1 2">83</strain>
    </source>
</reference>
<dbReference type="OrthoDB" id="5329435at2"/>
<organism evidence="1 2">
    <name type="scientific">Malikia spinosa</name>
    <dbReference type="NCBI Taxonomy" id="86180"/>
    <lineage>
        <taxon>Bacteria</taxon>
        <taxon>Pseudomonadati</taxon>
        <taxon>Pseudomonadota</taxon>
        <taxon>Betaproteobacteria</taxon>
        <taxon>Burkholderiales</taxon>
        <taxon>Comamonadaceae</taxon>
        <taxon>Malikia</taxon>
    </lineage>
</organism>
<keyword evidence="2" id="KW-1185">Reference proteome</keyword>
<evidence type="ECO:0000313" key="1">
    <source>
        <dbReference type="EMBL" id="PRD70570.1"/>
    </source>
</evidence>
<proteinExistence type="predicted"/>
<sequence>MKLLKFDLPINGAKVKNLEELRDNLTDEILTLARSSQLERWLRTRQLPDQAQAVAEVVKREGTDKGLFLALCKVLDVAAHPDDVKAIFDAPTAPGRFIPGARYAELYEQIRLQLLEKKEESEKPIALKIDLETRRGKALKEAMSISHMMSGSKRISDQY</sequence>
<gene>
    <name evidence="1" type="ORF">C6P61_00350</name>
</gene>